<reference evidence="2 3" key="1">
    <citation type="submission" date="2014-08" db="EMBL/GenBank/DDBJ databases">
        <title>Chaperone-usher fimbriae in a diverse selection of Gallibacterium genomes.</title>
        <authorList>
            <person name="Kudirkiene E."/>
            <person name="Bager R.J."/>
            <person name="Johnson T.J."/>
            <person name="Bojesen A.M."/>
        </authorList>
    </citation>
    <scope>NUCLEOTIDE SEQUENCE [LARGE SCALE GENOMIC DNA]</scope>
    <source>
        <strain evidence="2 3">20558/3kl.</strain>
    </source>
</reference>
<evidence type="ECO:0000259" key="1">
    <source>
        <dbReference type="PROSITE" id="PS50943"/>
    </source>
</evidence>
<comment type="caution">
    <text evidence="2">The sequence shown here is derived from an EMBL/GenBank/DDBJ whole genome shotgun (WGS) entry which is preliminary data.</text>
</comment>
<dbReference type="Proteomes" id="UP000030526">
    <property type="component" value="Unassembled WGS sequence"/>
</dbReference>
<dbReference type="InterPro" id="IPR001387">
    <property type="entry name" value="Cro/C1-type_HTH"/>
</dbReference>
<organism evidence="2 3">
    <name type="scientific">Gallibacterium anatis</name>
    <dbReference type="NCBI Taxonomy" id="750"/>
    <lineage>
        <taxon>Bacteria</taxon>
        <taxon>Pseudomonadati</taxon>
        <taxon>Pseudomonadota</taxon>
        <taxon>Gammaproteobacteria</taxon>
        <taxon>Pasteurellales</taxon>
        <taxon>Pasteurellaceae</taxon>
        <taxon>Gallibacterium</taxon>
    </lineage>
</organism>
<evidence type="ECO:0000313" key="3">
    <source>
        <dbReference type="Proteomes" id="UP000030526"/>
    </source>
</evidence>
<name>A0A0A2XXI1_9PAST</name>
<dbReference type="InterPro" id="IPR010982">
    <property type="entry name" value="Lambda_DNA-bd_dom_sf"/>
</dbReference>
<dbReference type="Gene3D" id="1.10.260.40">
    <property type="entry name" value="lambda repressor-like DNA-binding domains"/>
    <property type="match status" value="1"/>
</dbReference>
<dbReference type="SUPFAM" id="SSF47413">
    <property type="entry name" value="lambda repressor-like DNA-binding domains"/>
    <property type="match status" value="1"/>
</dbReference>
<evidence type="ECO:0000313" key="2">
    <source>
        <dbReference type="EMBL" id="KGQ29884.1"/>
    </source>
</evidence>
<dbReference type="Pfam" id="PF01381">
    <property type="entry name" value="HTH_3"/>
    <property type="match status" value="1"/>
</dbReference>
<keyword evidence="2" id="KW-0238">DNA-binding</keyword>
<dbReference type="AlphaFoldDB" id="A0A0A2XXI1"/>
<dbReference type="RefSeq" id="WP_039084673.1">
    <property type="nucleotide sequence ID" value="NZ_AP035889.1"/>
</dbReference>
<accession>A0A0A2XXI1</accession>
<gene>
    <name evidence="2" type="ORF">JP32_10075</name>
</gene>
<feature type="domain" description="HTH cro/C1-type" evidence="1">
    <location>
        <begin position="60"/>
        <end position="113"/>
    </location>
</feature>
<dbReference type="GO" id="GO:0003677">
    <property type="term" value="F:DNA binding"/>
    <property type="evidence" value="ECO:0007669"/>
    <property type="project" value="UniProtKB-KW"/>
</dbReference>
<sequence length="115" mass="12745">MNALTNIQYINDEQGNPAFAVVPLATLEWLKNKAGLKNPLDTGVPYEVAAIALTQNVSAVRAWREFLKLTQAEVASRLGISQSAYSQYETASRLRKSTKQKIANALNIHPEQLDF</sequence>
<protein>
    <submittedName>
        <fullName evidence="2">DNA-binding protein</fullName>
    </submittedName>
</protein>
<dbReference type="CDD" id="cd00093">
    <property type="entry name" value="HTH_XRE"/>
    <property type="match status" value="1"/>
</dbReference>
<dbReference type="EMBL" id="JPXS01000059">
    <property type="protein sequence ID" value="KGQ29884.1"/>
    <property type="molecule type" value="Genomic_DNA"/>
</dbReference>
<dbReference type="PROSITE" id="PS50943">
    <property type="entry name" value="HTH_CROC1"/>
    <property type="match status" value="1"/>
</dbReference>
<dbReference type="SMART" id="SM00530">
    <property type="entry name" value="HTH_XRE"/>
    <property type="match status" value="1"/>
</dbReference>
<proteinExistence type="predicted"/>